<keyword evidence="1" id="KW-1133">Transmembrane helix</keyword>
<feature type="transmembrane region" description="Helical" evidence="1">
    <location>
        <begin position="46"/>
        <end position="67"/>
    </location>
</feature>
<proteinExistence type="predicted"/>
<evidence type="ECO:0000313" key="2">
    <source>
        <dbReference type="EMBL" id="MEC1180547.1"/>
    </source>
</evidence>
<gene>
    <name evidence="2" type="ORF">P9B03_18965</name>
</gene>
<evidence type="ECO:0000256" key="1">
    <source>
        <dbReference type="SAM" id="Phobius"/>
    </source>
</evidence>
<dbReference type="EMBL" id="JARSFG010000035">
    <property type="protein sequence ID" value="MEC1180547.1"/>
    <property type="molecule type" value="Genomic_DNA"/>
</dbReference>
<protein>
    <submittedName>
        <fullName evidence="2">Uncharacterized protein</fullName>
    </submittedName>
</protein>
<sequence length="149" mass="17497">MSLAIITSIVSAVGFSCFLKFLYYFSFISWHPIGFVKKWDLTIAPFTAWLLLGLVLFLLFLLLYIVLQYAWRVPAFFTSFIIGLAFAFLAEWVIYDLPAEKESFKKLSIPFIVVTITVCRFVIETAQFHYYSRKFAHRNKLMYKNTMIK</sequence>
<comment type="caution">
    <text evidence="2">The sequence shown here is derived from an EMBL/GenBank/DDBJ whole genome shotgun (WGS) entry which is preliminary data.</text>
</comment>
<reference evidence="2 3" key="1">
    <citation type="submission" date="2023-03" db="EMBL/GenBank/DDBJ databases">
        <title>Bacillus Genome Sequencing.</title>
        <authorList>
            <person name="Dunlap C."/>
        </authorList>
    </citation>
    <scope>NUCLEOTIDE SEQUENCE [LARGE SCALE GENOMIC DNA]</scope>
    <source>
        <strain evidence="2 3">B-59205</strain>
    </source>
</reference>
<keyword evidence="3" id="KW-1185">Reference proteome</keyword>
<feature type="transmembrane region" description="Helical" evidence="1">
    <location>
        <begin position="73"/>
        <end position="95"/>
    </location>
</feature>
<name>A0AAW9NS23_9BACL</name>
<keyword evidence="1" id="KW-0812">Transmembrane</keyword>
<feature type="transmembrane region" description="Helical" evidence="1">
    <location>
        <begin position="107"/>
        <end position="123"/>
    </location>
</feature>
<dbReference type="AlphaFoldDB" id="A0AAW9NS23"/>
<accession>A0AAW9NS23</accession>
<organism evidence="2 3">
    <name type="scientific">Metasolibacillus meyeri</name>
    <dbReference type="NCBI Taxonomy" id="1071052"/>
    <lineage>
        <taxon>Bacteria</taxon>
        <taxon>Bacillati</taxon>
        <taxon>Bacillota</taxon>
        <taxon>Bacilli</taxon>
        <taxon>Bacillales</taxon>
        <taxon>Caryophanaceae</taxon>
        <taxon>Metasolibacillus</taxon>
    </lineage>
</organism>
<evidence type="ECO:0000313" key="3">
    <source>
        <dbReference type="Proteomes" id="UP001344888"/>
    </source>
</evidence>
<keyword evidence="1" id="KW-0472">Membrane</keyword>
<dbReference type="RefSeq" id="WP_326125081.1">
    <property type="nucleotide sequence ID" value="NZ_JARSFG010000035.1"/>
</dbReference>
<feature type="transmembrane region" description="Helical" evidence="1">
    <location>
        <begin position="6"/>
        <end position="25"/>
    </location>
</feature>
<dbReference type="Proteomes" id="UP001344888">
    <property type="component" value="Unassembled WGS sequence"/>
</dbReference>